<protein>
    <submittedName>
        <fullName evidence="1">Unannotated protein</fullName>
    </submittedName>
</protein>
<accession>A0A6J7NR73</accession>
<sequence length="56" mass="6011">MNVDPSGVGERLCQFSDFAVLVGEFASTGRTGEGTDVFFVVASEDGFTCSDMHQMQ</sequence>
<proteinExistence type="predicted"/>
<evidence type="ECO:0000313" key="1">
    <source>
        <dbReference type="EMBL" id="CAB4992464.1"/>
    </source>
</evidence>
<dbReference type="AlphaFoldDB" id="A0A6J7NR73"/>
<reference evidence="1" key="1">
    <citation type="submission" date="2020-05" db="EMBL/GenBank/DDBJ databases">
        <authorList>
            <person name="Chiriac C."/>
            <person name="Salcher M."/>
            <person name="Ghai R."/>
            <person name="Kavagutti S V."/>
        </authorList>
    </citation>
    <scope>NUCLEOTIDE SEQUENCE</scope>
</reference>
<gene>
    <name evidence="1" type="ORF">UFOPK3927_01383</name>
</gene>
<dbReference type="EMBL" id="CAFBOK010000175">
    <property type="protein sequence ID" value="CAB4992464.1"/>
    <property type="molecule type" value="Genomic_DNA"/>
</dbReference>
<name>A0A6J7NR73_9ZZZZ</name>
<organism evidence="1">
    <name type="scientific">freshwater metagenome</name>
    <dbReference type="NCBI Taxonomy" id="449393"/>
    <lineage>
        <taxon>unclassified sequences</taxon>
        <taxon>metagenomes</taxon>
        <taxon>ecological metagenomes</taxon>
    </lineage>
</organism>